<accession>A0A3B1CHR7</accession>
<evidence type="ECO:0000313" key="1">
    <source>
        <dbReference type="EMBL" id="VAX23518.1"/>
    </source>
</evidence>
<reference evidence="1" key="1">
    <citation type="submission" date="2018-06" db="EMBL/GenBank/DDBJ databases">
        <authorList>
            <person name="Zhirakovskaya E."/>
        </authorList>
    </citation>
    <scope>NUCLEOTIDE SEQUENCE</scope>
</reference>
<gene>
    <name evidence="1" type="ORF">MNBD_NITROSPINAE03-107</name>
</gene>
<dbReference type="EMBL" id="UOGB01000274">
    <property type="protein sequence ID" value="VAX23518.1"/>
    <property type="molecule type" value="Genomic_DNA"/>
</dbReference>
<organism evidence="1">
    <name type="scientific">hydrothermal vent metagenome</name>
    <dbReference type="NCBI Taxonomy" id="652676"/>
    <lineage>
        <taxon>unclassified sequences</taxon>
        <taxon>metagenomes</taxon>
        <taxon>ecological metagenomes</taxon>
    </lineage>
</organism>
<protein>
    <submittedName>
        <fullName evidence="1">Uncharacterized protein</fullName>
    </submittedName>
</protein>
<proteinExistence type="predicted"/>
<sequence>MKEKKKWHACKNDEKSVWQGVASKENMNRGVVRRLTYNPLYKGMTGALDQFLENVE</sequence>
<name>A0A3B1CHR7_9ZZZZ</name>
<dbReference type="AlphaFoldDB" id="A0A3B1CHR7"/>